<evidence type="ECO:0000259" key="1">
    <source>
        <dbReference type="Pfam" id="PF24035"/>
    </source>
</evidence>
<evidence type="ECO:0000313" key="5">
    <source>
        <dbReference type="Proteomes" id="UP000324021"/>
    </source>
</evidence>
<protein>
    <recommendedName>
        <fullName evidence="1">DUF7344 domain-containing protein</fullName>
    </recommendedName>
</protein>
<evidence type="ECO:0000313" key="2">
    <source>
        <dbReference type="EMBL" id="SDC02866.1"/>
    </source>
</evidence>
<dbReference type="Proteomes" id="UP000324021">
    <property type="component" value="Unassembled WGS sequence"/>
</dbReference>
<evidence type="ECO:0000313" key="3">
    <source>
        <dbReference type="EMBL" id="SES87226.1"/>
    </source>
</evidence>
<dbReference type="EMBL" id="FOIC01000002">
    <property type="protein sequence ID" value="SES87226.1"/>
    <property type="molecule type" value="Genomic_DNA"/>
</dbReference>
<sequence length="145" mass="16716">MNYINAVNTYATYLSDKLVHYQTMSNRNAEGNQGSSSIDAWFDVLNHPRRRDLCRYLMYTDADIVTHEDLVEFIIEHDSSVADEVSVRQGVAMELCHVHLPKLDDLSPVDYDRKGKRVYIDSAAFAARLEDVRSMIEDILEERTD</sequence>
<evidence type="ECO:0000313" key="4">
    <source>
        <dbReference type="Proteomes" id="UP000199320"/>
    </source>
</evidence>
<reference evidence="4 5" key="1">
    <citation type="submission" date="2016-10" db="EMBL/GenBank/DDBJ databases">
        <authorList>
            <person name="Varghese N."/>
            <person name="Submissions S."/>
        </authorList>
    </citation>
    <scope>NUCLEOTIDE SEQUENCE [LARGE SCALE GENOMIC DNA]</scope>
    <source>
        <strain evidence="2 5">CDM_1</strain>
        <strain evidence="4">CDM_6</strain>
    </source>
</reference>
<dbReference type="Proteomes" id="UP000199320">
    <property type="component" value="Unassembled WGS sequence"/>
</dbReference>
<dbReference type="EMBL" id="FMZP01000001">
    <property type="protein sequence ID" value="SDC02866.1"/>
    <property type="molecule type" value="Genomic_DNA"/>
</dbReference>
<dbReference type="Pfam" id="PF24035">
    <property type="entry name" value="DUF7344"/>
    <property type="match status" value="1"/>
</dbReference>
<reference evidence="3" key="2">
    <citation type="submission" date="2016-10" db="EMBL/GenBank/DDBJ databases">
        <authorList>
            <person name="de Groot N.N."/>
        </authorList>
    </citation>
    <scope>NUCLEOTIDE SEQUENCE [LARGE SCALE GENOMIC DNA]</scope>
    <source>
        <strain evidence="3">CDM_6</strain>
    </source>
</reference>
<dbReference type="InterPro" id="IPR036388">
    <property type="entry name" value="WH-like_DNA-bd_sf"/>
</dbReference>
<dbReference type="AlphaFoldDB" id="A0A1H9ZZM6"/>
<name>A0A1H9ZZM6_9EURY</name>
<dbReference type="InterPro" id="IPR055768">
    <property type="entry name" value="DUF7344"/>
</dbReference>
<dbReference type="Gene3D" id="1.10.10.10">
    <property type="entry name" value="Winged helix-like DNA-binding domain superfamily/Winged helix DNA-binding domain"/>
    <property type="match status" value="1"/>
</dbReference>
<accession>A0A1H9ZZM6</accession>
<keyword evidence="4" id="KW-1185">Reference proteome</keyword>
<feature type="domain" description="DUF7344" evidence="1">
    <location>
        <begin position="42"/>
        <end position="118"/>
    </location>
</feature>
<organism evidence="3 4">
    <name type="scientific">Natrinema hispanicum</name>
    <dbReference type="NCBI Taxonomy" id="392421"/>
    <lineage>
        <taxon>Archaea</taxon>
        <taxon>Methanobacteriati</taxon>
        <taxon>Methanobacteriota</taxon>
        <taxon>Stenosarchaea group</taxon>
        <taxon>Halobacteria</taxon>
        <taxon>Halobacteriales</taxon>
        <taxon>Natrialbaceae</taxon>
        <taxon>Natrinema</taxon>
    </lineage>
</organism>
<gene>
    <name evidence="3" type="ORF">SAMN04488694_102173</name>
    <name evidence="2" type="ORF">SAMN05192552_1001176</name>
</gene>
<proteinExistence type="predicted"/>